<keyword evidence="1" id="KW-0472">Membrane</keyword>
<dbReference type="SUPFAM" id="SSF47090">
    <property type="entry name" value="PGBD-like"/>
    <property type="match status" value="1"/>
</dbReference>
<dbReference type="Gene3D" id="2.40.420.20">
    <property type="match status" value="1"/>
</dbReference>
<organism evidence="2 3">
    <name type="scientific">Amycolatopsis carbonis</name>
    <dbReference type="NCBI Taxonomy" id="715471"/>
    <lineage>
        <taxon>Bacteria</taxon>
        <taxon>Bacillati</taxon>
        <taxon>Actinomycetota</taxon>
        <taxon>Actinomycetes</taxon>
        <taxon>Pseudonocardiales</taxon>
        <taxon>Pseudonocardiaceae</taxon>
        <taxon>Amycolatopsis</taxon>
    </lineage>
</organism>
<dbReference type="GO" id="GO:1990281">
    <property type="term" value="C:efflux pump complex"/>
    <property type="evidence" value="ECO:0007669"/>
    <property type="project" value="TreeGrafter"/>
</dbReference>
<keyword evidence="1" id="KW-1133">Transmembrane helix</keyword>
<dbReference type="PANTHER" id="PTHR30469">
    <property type="entry name" value="MULTIDRUG RESISTANCE PROTEIN MDTA"/>
    <property type="match status" value="1"/>
</dbReference>
<keyword evidence="3" id="KW-1185">Reference proteome</keyword>
<name>A0A9Y2IN62_9PSEU</name>
<sequence>MAGKSRRRAIAVSASVAVVVLLGIGAYVAIDHGRGTAEAAAPPPAVTTVAVAKTDLSNTRTFTGTLGFGTPEPLKGAGAGVVTQLPDVGTVAQRGKPLYSVNGVAVPVFFGDTPLFRKLDNPDLTGPDVATVADNLARLGYSVGTRAKDPQKAKFTFADALKRWEKKAGLPDTGTLDVGQVVVLPGAARVNSVTAQLGDPAAGPLLTTTPTAKVVVAPVDAAEVGSVKTGMAVTMVRPDGKEVPAKVTSVSTAVTGGDTSGGGPAQGPPKINVTVEPVNASDVGDLDSASVQVKVATETHAGVLAVPLGALVALREGGYAVQLQGGKLVPVKTGMFARDQVEISGPGITEGVRVVTTS</sequence>
<evidence type="ECO:0000256" key="1">
    <source>
        <dbReference type="SAM" id="Phobius"/>
    </source>
</evidence>
<keyword evidence="1" id="KW-0812">Transmembrane</keyword>
<dbReference type="PANTHER" id="PTHR30469:SF15">
    <property type="entry name" value="HLYD FAMILY OF SECRETION PROTEINS"/>
    <property type="match status" value="1"/>
</dbReference>
<accession>A0A9Y2IN62</accession>
<dbReference type="GO" id="GO:0015562">
    <property type="term" value="F:efflux transmembrane transporter activity"/>
    <property type="evidence" value="ECO:0007669"/>
    <property type="project" value="TreeGrafter"/>
</dbReference>
<feature type="transmembrane region" description="Helical" evidence="1">
    <location>
        <begin position="9"/>
        <end position="30"/>
    </location>
</feature>
<dbReference type="RefSeq" id="WP_285972908.1">
    <property type="nucleotide sequence ID" value="NZ_CP127294.1"/>
</dbReference>
<proteinExistence type="predicted"/>
<protein>
    <submittedName>
        <fullName evidence="2">HlyD family secretion protein</fullName>
    </submittedName>
</protein>
<evidence type="ECO:0000313" key="2">
    <source>
        <dbReference type="EMBL" id="WIX82336.1"/>
    </source>
</evidence>
<dbReference type="KEGG" id="acab:QRX50_17000"/>
<dbReference type="EMBL" id="CP127294">
    <property type="protein sequence ID" value="WIX82336.1"/>
    <property type="molecule type" value="Genomic_DNA"/>
</dbReference>
<dbReference type="AlphaFoldDB" id="A0A9Y2IN62"/>
<dbReference type="Proteomes" id="UP001236014">
    <property type="component" value="Chromosome"/>
</dbReference>
<gene>
    <name evidence="2" type="ORF">QRX50_17000</name>
</gene>
<reference evidence="2 3" key="1">
    <citation type="submission" date="2023-06" db="EMBL/GenBank/DDBJ databases">
        <authorList>
            <person name="Oyuntsetseg B."/>
            <person name="Kim S.B."/>
        </authorList>
    </citation>
    <scope>NUCLEOTIDE SEQUENCE [LARGE SCALE GENOMIC DNA]</scope>
    <source>
        <strain evidence="2 3">2-15</strain>
    </source>
</reference>
<dbReference type="InterPro" id="IPR036365">
    <property type="entry name" value="PGBD-like_sf"/>
</dbReference>
<evidence type="ECO:0000313" key="3">
    <source>
        <dbReference type="Proteomes" id="UP001236014"/>
    </source>
</evidence>